<gene>
    <name evidence="2" type="ORF">HPB51_003755</name>
</gene>
<name>A0A9J6DZT7_RHIMP</name>
<accession>A0A9J6DZT7</accession>
<sequence length="189" mass="21396">MAAVRDVSKCDMLNYEFKDSSGGPNFPVDESKSDNESDDTPLMFHSVLENQRRSTMIRPDRSHHQTRVVPCQSWQTQLVINVHITNGTATLRTPLRDLDGNIMSKYHGHLRVSVKDAQLFVSSSHRGDPDVNYVIFNAGTASLQHHGKGIRNTQALFYRKEVSEHLVGFPFGRESTLLAKKFETKQELV</sequence>
<dbReference type="EMBL" id="JABSTU010000006">
    <property type="protein sequence ID" value="KAH8027248.1"/>
    <property type="molecule type" value="Genomic_DNA"/>
</dbReference>
<dbReference type="AlphaFoldDB" id="A0A9J6DZT7"/>
<feature type="region of interest" description="Disordered" evidence="1">
    <location>
        <begin position="19"/>
        <end position="40"/>
    </location>
</feature>
<keyword evidence="3" id="KW-1185">Reference proteome</keyword>
<reference evidence="2" key="1">
    <citation type="journal article" date="2020" name="Cell">
        <title>Large-Scale Comparative Analyses of Tick Genomes Elucidate Their Genetic Diversity and Vector Capacities.</title>
        <authorList>
            <consortium name="Tick Genome and Microbiome Consortium (TIGMIC)"/>
            <person name="Jia N."/>
            <person name="Wang J."/>
            <person name="Shi W."/>
            <person name="Du L."/>
            <person name="Sun Y."/>
            <person name="Zhan W."/>
            <person name="Jiang J.F."/>
            <person name="Wang Q."/>
            <person name="Zhang B."/>
            <person name="Ji P."/>
            <person name="Bell-Sakyi L."/>
            <person name="Cui X.M."/>
            <person name="Yuan T.T."/>
            <person name="Jiang B.G."/>
            <person name="Yang W.F."/>
            <person name="Lam T.T."/>
            <person name="Chang Q.C."/>
            <person name="Ding S.J."/>
            <person name="Wang X.J."/>
            <person name="Zhu J.G."/>
            <person name="Ruan X.D."/>
            <person name="Zhao L."/>
            <person name="Wei J.T."/>
            <person name="Ye R.Z."/>
            <person name="Que T.C."/>
            <person name="Du C.H."/>
            <person name="Zhou Y.H."/>
            <person name="Cheng J.X."/>
            <person name="Dai P.F."/>
            <person name="Guo W.B."/>
            <person name="Han X.H."/>
            <person name="Huang E.J."/>
            <person name="Li L.F."/>
            <person name="Wei W."/>
            <person name="Gao Y.C."/>
            <person name="Liu J.Z."/>
            <person name="Shao H.Z."/>
            <person name="Wang X."/>
            <person name="Wang C.C."/>
            <person name="Yang T.C."/>
            <person name="Huo Q.B."/>
            <person name="Li W."/>
            <person name="Chen H.Y."/>
            <person name="Chen S.E."/>
            <person name="Zhou L.G."/>
            <person name="Ni X.B."/>
            <person name="Tian J.H."/>
            <person name="Sheng Y."/>
            <person name="Liu T."/>
            <person name="Pan Y.S."/>
            <person name="Xia L.Y."/>
            <person name="Li J."/>
            <person name="Zhao F."/>
            <person name="Cao W.C."/>
        </authorList>
    </citation>
    <scope>NUCLEOTIDE SEQUENCE</scope>
    <source>
        <strain evidence="2">Rmic-2018</strain>
    </source>
</reference>
<evidence type="ECO:0000313" key="3">
    <source>
        <dbReference type="Proteomes" id="UP000821866"/>
    </source>
</evidence>
<dbReference type="Proteomes" id="UP000821866">
    <property type="component" value="Chromosome 4"/>
</dbReference>
<evidence type="ECO:0000256" key="1">
    <source>
        <dbReference type="SAM" id="MobiDB-lite"/>
    </source>
</evidence>
<dbReference type="VEuPathDB" id="VectorBase:LOC119168535"/>
<reference evidence="2" key="2">
    <citation type="submission" date="2021-09" db="EMBL/GenBank/DDBJ databases">
        <authorList>
            <person name="Jia N."/>
            <person name="Wang J."/>
            <person name="Shi W."/>
            <person name="Du L."/>
            <person name="Sun Y."/>
            <person name="Zhan W."/>
            <person name="Jiang J."/>
            <person name="Wang Q."/>
            <person name="Zhang B."/>
            <person name="Ji P."/>
            <person name="Sakyi L.B."/>
            <person name="Cui X."/>
            <person name="Yuan T."/>
            <person name="Jiang B."/>
            <person name="Yang W."/>
            <person name="Lam T.T.-Y."/>
            <person name="Chang Q."/>
            <person name="Ding S."/>
            <person name="Wang X."/>
            <person name="Zhu J."/>
            <person name="Ruan X."/>
            <person name="Zhao L."/>
            <person name="Wei J."/>
            <person name="Que T."/>
            <person name="Du C."/>
            <person name="Cheng J."/>
            <person name="Dai P."/>
            <person name="Han X."/>
            <person name="Huang E."/>
            <person name="Gao Y."/>
            <person name="Liu J."/>
            <person name="Shao H."/>
            <person name="Ye R."/>
            <person name="Li L."/>
            <person name="Wei W."/>
            <person name="Wang X."/>
            <person name="Wang C."/>
            <person name="Huo Q."/>
            <person name="Li W."/>
            <person name="Guo W."/>
            <person name="Chen H."/>
            <person name="Chen S."/>
            <person name="Zhou L."/>
            <person name="Zhou L."/>
            <person name="Ni X."/>
            <person name="Tian J."/>
            <person name="Zhou Y."/>
            <person name="Sheng Y."/>
            <person name="Liu T."/>
            <person name="Pan Y."/>
            <person name="Xia L."/>
            <person name="Li J."/>
            <person name="Zhao F."/>
            <person name="Cao W."/>
        </authorList>
    </citation>
    <scope>NUCLEOTIDE SEQUENCE</scope>
    <source>
        <strain evidence="2">Rmic-2018</strain>
        <tissue evidence="2">Larvae</tissue>
    </source>
</reference>
<protein>
    <submittedName>
        <fullName evidence="2">Uncharacterized protein</fullName>
    </submittedName>
</protein>
<organism evidence="2 3">
    <name type="scientific">Rhipicephalus microplus</name>
    <name type="common">Cattle tick</name>
    <name type="synonym">Boophilus microplus</name>
    <dbReference type="NCBI Taxonomy" id="6941"/>
    <lineage>
        <taxon>Eukaryota</taxon>
        <taxon>Metazoa</taxon>
        <taxon>Ecdysozoa</taxon>
        <taxon>Arthropoda</taxon>
        <taxon>Chelicerata</taxon>
        <taxon>Arachnida</taxon>
        <taxon>Acari</taxon>
        <taxon>Parasitiformes</taxon>
        <taxon>Ixodida</taxon>
        <taxon>Ixodoidea</taxon>
        <taxon>Ixodidae</taxon>
        <taxon>Rhipicephalinae</taxon>
        <taxon>Rhipicephalus</taxon>
        <taxon>Boophilus</taxon>
    </lineage>
</organism>
<proteinExistence type="predicted"/>
<comment type="caution">
    <text evidence="2">The sequence shown here is derived from an EMBL/GenBank/DDBJ whole genome shotgun (WGS) entry which is preliminary data.</text>
</comment>
<evidence type="ECO:0000313" key="2">
    <source>
        <dbReference type="EMBL" id="KAH8027248.1"/>
    </source>
</evidence>